<sequence length="218" mass="23737">MATVEQVSGPASGPVTRRAPVQERSRRRVEAILDAAERLVVERGVEALTTREIALAAAVPVASLYQYFADKEAVLIALAERDMAEMDEQVAADLDALAATGELGGLTVASLVETAMRAFVTVYARRRAFVEIYLRGRANTAVQAFGRDHNLRLARAMRELAVESGLVRPDLTEQVVVLAVEVGDRVFQLAYEHDAHGDQALVAEGIAMITSYLERFTP</sequence>
<dbReference type="PRINTS" id="PR00455">
    <property type="entry name" value="HTHTETR"/>
</dbReference>
<keyword evidence="3" id="KW-0804">Transcription</keyword>
<accession>A0ABV5K956</accession>
<comment type="caution">
    <text evidence="7">The sequence shown here is derived from an EMBL/GenBank/DDBJ whole genome shotgun (WGS) entry which is preliminary data.</text>
</comment>
<evidence type="ECO:0000256" key="1">
    <source>
        <dbReference type="ARBA" id="ARBA00023015"/>
    </source>
</evidence>
<dbReference type="PANTHER" id="PTHR30055">
    <property type="entry name" value="HTH-TYPE TRANSCRIPTIONAL REGULATOR RUTR"/>
    <property type="match status" value="1"/>
</dbReference>
<dbReference type="PANTHER" id="PTHR30055:SF234">
    <property type="entry name" value="HTH-TYPE TRANSCRIPTIONAL REGULATOR BETI"/>
    <property type="match status" value="1"/>
</dbReference>
<evidence type="ECO:0000256" key="3">
    <source>
        <dbReference type="ARBA" id="ARBA00023163"/>
    </source>
</evidence>
<dbReference type="Gene3D" id="1.10.357.10">
    <property type="entry name" value="Tetracycline Repressor, domain 2"/>
    <property type="match status" value="1"/>
</dbReference>
<dbReference type="EMBL" id="JBHMDG010000005">
    <property type="protein sequence ID" value="MFB9312405.1"/>
    <property type="molecule type" value="Genomic_DNA"/>
</dbReference>
<evidence type="ECO:0000256" key="2">
    <source>
        <dbReference type="ARBA" id="ARBA00023125"/>
    </source>
</evidence>
<feature type="region of interest" description="Disordered" evidence="5">
    <location>
        <begin position="1"/>
        <end position="22"/>
    </location>
</feature>
<keyword evidence="1" id="KW-0805">Transcription regulation</keyword>
<evidence type="ECO:0000313" key="8">
    <source>
        <dbReference type="Proteomes" id="UP001589750"/>
    </source>
</evidence>
<evidence type="ECO:0000256" key="4">
    <source>
        <dbReference type="PROSITE-ProRule" id="PRU00335"/>
    </source>
</evidence>
<dbReference type="PROSITE" id="PS50977">
    <property type="entry name" value="HTH_TETR_2"/>
    <property type="match status" value="1"/>
</dbReference>
<gene>
    <name evidence="7" type="ORF">ACFFRI_05060</name>
</gene>
<dbReference type="Pfam" id="PF00440">
    <property type="entry name" value="TetR_N"/>
    <property type="match status" value="1"/>
</dbReference>
<protein>
    <submittedName>
        <fullName evidence="7">TetR/AcrR family transcriptional regulator</fullName>
    </submittedName>
</protein>
<dbReference type="Pfam" id="PF17918">
    <property type="entry name" value="TetR_C_15"/>
    <property type="match status" value="1"/>
</dbReference>
<dbReference type="Proteomes" id="UP001589750">
    <property type="component" value="Unassembled WGS sequence"/>
</dbReference>
<name>A0ABV5K956_9ACTN</name>
<dbReference type="RefSeq" id="WP_170215283.1">
    <property type="nucleotide sequence ID" value="NZ_JBHMDG010000005.1"/>
</dbReference>
<dbReference type="SUPFAM" id="SSF46689">
    <property type="entry name" value="Homeodomain-like"/>
    <property type="match status" value="1"/>
</dbReference>
<dbReference type="InterPro" id="IPR001647">
    <property type="entry name" value="HTH_TetR"/>
</dbReference>
<dbReference type="InterPro" id="IPR041669">
    <property type="entry name" value="TetR_C_15"/>
</dbReference>
<reference evidence="7 8" key="1">
    <citation type="submission" date="2024-09" db="EMBL/GenBank/DDBJ databases">
        <authorList>
            <person name="Sun Q."/>
            <person name="Mori K."/>
        </authorList>
    </citation>
    <scope>NUCLEOTIDE SEQUENCE [LARGE SCALE GENOMIC DNA]</scope>
    <source>
        <strain evidence="7 8">JCM 9626</strain>
    </source>
</reference>
<dbReference type="InterPro" id="IPR009057">
    <property type="entry name" value="Homeodomain-like_sf"/>
</dbReference>
<dbReference type="InterPro" id="IPR050109">
    <property type="entry name" value="HTH-type_TetR-like_transc_reg"/>
</dbReference>
<organism evidence="7 8">
    <name type="scientific">Nocardioides plantarum</name>
    <dbReference type="NCBI Taxonomy" id="29299"/>
    <lineage>
        <taxon>Bacteria</taxon>
        <taxon>Bacillati</taxon>
        <taxon>Actinomycetota</taxon>
        <taxon>Actinomycetes</taxon>
        <taxon>Propionibacteriales</taxon>
        <taxon>Nocardioidaceae</taxon>
        <taxon>Nocardioides</taxon>
    </lineage>
</organism>
<keyword evidence="2 4" id="KW-0238">DNA-binding</keyword>
<keyword evidence="8" id="KW-1185">Reference proteome</keyword>
<proteinExistence type="predicted"/>
<evidence type="ECO:0000313" key="7">
    <source>
        <dbReference type="EMBL" id="MFB9312405.1"/>
    </source>
</evidence>
<feature type="DNA-binding region" description="H-T-H motif" evidence="4">
    <location>
        <begin position="49"/>
        <end position="68"/>
    </location>
</feature>
<evidence type="ECO:0000256" key="5">
    <source>
        <dbReference type="SAM" id="MobiDB-lite"/>
    </source>
</evidence>
<feature type="domain" description="HTH tetR-type" evidence="6">
    <location>
        <begin position="26"/>
        <end position="86"/>
    </location>
</feature>
<evidence type="ECO:0000259" key="6">
    <source>
        <dbReference type="PROSITE" id="PS50977"/>
    </source>
</evidence>